<evidence type="ECO:0000259" key="1">
    <source>
        <dbReference type="Pfam" id="PF20382"/>
    </source>
</evidence>
<dbReference type="OrthoDB" id="204947at2157"/>
<evidence type="ECO:0000313" key="4">
    <source>
        <dbReference type="Proteomes" id="UP000199370"/>
    </source>
</evidence>
<feature type="domain" description="DUF7575" evidence="2">
    <location>
        <begin position="96"/>
        <end position="122"/>
    </location>
</feature>
<gene>
    <name evidence="3" type="ORF">SAMN05192554_10977</name>
</gene>
<dbReference type="InterPro" id="IPR046499">
    <property type="entry name" value="DUF6677"/>
</dbReference>
<dbReference type="Pfam" id="PF24460">
    <property type="entry name" value="DUF7575"/>
    <property type="match status" value="1"/>
</dbReference>
<evidence type="ECO:0000259" key="2">
    <source>
        <dbReference type="Pfam" id="PF24460"/>
    </source>
</evidence>
<dbReference type="Pfam" id="PF20382">
    <property type="entry name" value="DUF6677"/>
    <property type="match status" value="1"/>
</dbReference>
<dbReference type="AlphaFoldDB" id="A0A1G9WZS7"/>
<feature type="domain" description="DUF6677" evidence="1">
    <location>
        <begin position="8"/>
        <end position="48"/>
    </location>
</feature>
<reference evidence="3 4" key="1">
    <citation type="submission" date="2016-10" db="EMBL/GenBank/DDBJ databases">
        <authorList>
            <person name="de Groot N.N."/>
        </authorList>
    </citation>
    <scope>NUCLEOTIDE SEQUENCE [LARGE SCALE GENOMIC DNA]</scope>
    <source>
        <strain evidence="4">EB21,IBRC-M 10013,KCTC 4048</strain>
    </source>
</reference>
<evidence type="ECO:0000313" key="3">
    <source>
        <dbReference type="EMBL" id="SDM90074.1"/>
    </source>
</evidence>
<accession>A0A1G9WZS7</accession>
<dbReference type="Proteomes" id="UP000199370">
    <property type="component" value="Unassembled WGS sequence"/>
</dbReference>
<organism evidence="3 4">
    <name type="scientific">Haloarchaeobius iranensis</name>
    <dbReference type="NCBI Taxonomy" id="996166"/>
    <lineage>
        <taxon>Archaea</taxon>
        <taxon>Methanobacteriati</taxon>
        <taxon>Methanobacteriota</taxon>
        <taxon>Stenosarchaea group</taxon>
        <taxon>Halobacteria</taxon>
        <taxon>Halobacteriales</taxon>
        <taxon>Halorubellaceae</taxon>
        <taxon>Haloarchaeobius</taxon>
    </lineage>
</organism>
<dbReference type="STRING" id="996166.SAMN05192554_10977"/>
<name>A0A1G9WZS7_9EURY</name>
<protein>
    <submittedName>
        <fullName evidence="3">Zinc-ribbon domain-containing protein</fullName>
    </submittedName>
</protein>
<keyword evidence="4" id="KW-1185">Reference proteome</keyword>
<proteinExistence type="predicted"/>
<dbReference type="RefSeq" id="WP_089733307.1">
    <property type="nucleotide sequence ID" value="NZ_FNIA01000009.1"/>
</dbReference>
<sequence length="124" mass="13309">MGRTRRLVAVLLSFLFPGLGHVYVRRFRRGLGFAATAVGVVLLLGPAIPTSGPVVERALAAWESASFGVNVALSAVEFAAMLDVYLLERSTDDPDTTASCPNCGRELDEALSFCPWCAHELPTE</sequence>
<dbReference type="EMBL" id="FNIA01000009">
    <property type="protein sequence ID" value="SDM90074.1"/>
    <property type="molecule type" value="Genomic_DNA"/>
</dbReference>
<dbReference type="InterPro" id="IPR055997">
    <property type="entry name" value="DUF7575"/>
</dbReference>